<dbReference type="eggNOG" id="KOG0010">
    <property type="taxonomic scope" value="Eukaryota"/>
</dbReference>
<dbReference type="SMART" id="SM00213">
    <property type="entry name" value="UBQ"/>
    <property type="match status" value="1"/>
</dbReference>
<name>A0A0D3IM13_EMIH1</name>
<dbReference type="PaxDb" id="2903-EOD12298"/>
<dbReference type="PANTHER" id="PTHR15204:SF0">
    <property type="entry name" value="LARGE PROLINE-RICH PROTEIN BAG6"/>
    <property type="match status" value="1"/>
</dbReference>
<evidence type="ECO:0000313" key="2">
    <source>
        <dbReference type="EnsemblProtists" id="EOD12298"/>
    </source>
</evidence>
<dbReference type="HOGENOM" id="CLU_010412_6_4_1"/>
<dbReference type="Gene3D" id="3.10.20.90">
    <property type="entry name" value="Phosphatidylinositol 3-kinase Catalytic Subunit, Chain A, domain 1"/>
    <property type="match status" value="1"/>
</dbReference>
<reference evidence="3" key="1">
    <citation type="journal article" date="2013" name="Nature">
        <title>Pan genome of the phytoplankton Emiliania underpins its global distribution.</title>
        <authorList>
            <person name="Read B.A."/>
            <person name="Kegel J."/>
            <person name="Klute M.J."/>
            <person name="Kuo A."/>
            <person name="Lefebvre S.C."/>
            <person name="Maumus F."/>
            <person name="Mayer C."/>
            <person name="Miller J."/>
            <person name="Monier A."/>
            <person name="Salamov A."/>
            <person name="Young J."/>
            <person name="Aguilar M."/>
            <person name="Claverie J.M."/>
            <person name="Frickenhaus S."/>
            <person name="Gonzalez K."/>
            <person name="Herman E.K."/>
            <person name="Lin Y.C."/>
            <person name="Napier J."/>
            <person name="Ogata H."/>
            <person name="Sarno A.F."/>
            <person name="Shmutz J."/>
            <person name="Schroeder D."/>
            <person name="de Vargas C."/>
            <person name="Verret F."/>
            <person name="von Dassow P."/>
            <person name="Valentin K."/>
            <person name="Van de Peer Y."/>
            <person name="Wheeler G."/>
            <person name="Dacks J.B."/>
            <person name="Delwiche C.F."/>
            <person name="Dyhrman S.T."/>
            <person name="Glockner G."/>
            <person name="John U."/>
            <person name="Richards T."/>
            <person name="Worden A.Z."/>
            <person name="Zhang X."/>
            <person name="Grigoriev I.V."/>
            <person name="Allen A.E."/>
            <person name="Bidle K."/>
            <person name="Borodovsky M."/>
            <person name="Bowler C."/>
            <person name="Brownlee C."/>
            <person name="Cock J.M."/>
            <person name="Elias M."/>
            <person name="Gladyshev V.N."/>
            <person name="Groth M."/>
            <person name="Guda C."/>
            <person name="Hadaegh A."/>
            <person name="Iglesias-Rodriguez M.D."/>
            <person name="Jenkins J."/>
            <person name="Jones B.M."/>
            <person name="Lawson T."/>
            <person name="Leese F."/>
            <person name="Lindquist E."/>
            <person name="Lobanov A."/>
            <person name="Lomsadze A."/>
            <person name="Malik S.B."/>
            <person name="Marsh M.E."/>
            <person name="Mackinder L."/>
            <person name="Mock T."/>
            <person name="Mueller-Roeber B."/>
            <person name="Pagarete A."/>
            <person name="Parker M."/>
            <person name="Probert I."/>
            <person name="Quesneville H."/>
            <person name="Raines C."/>
            <person name="Rensing S.A."/>
            <person name="Riano-Pachon D.M."/>
            <person name="Richier S."/>
            <person name="Rokitta S."/>
            <person name="Shiraiwa Y."/>
            <person name="Soanes D.M."/>
            <person name="van der Giezen M."/>
            <person name="Wahlund T.M."/>
            <person name="Williams B."/>
            <person name="Wilson W."/>
            <person name="Wolfe G."/>
            <person name="Wurch L.L."/>
        </authorList>
    </citation>
    <scope>NUCLEOTIDE SEQUENCE</scope>
</reference>
<organism evidence="2 3">
    <name type="scientific">Emiliania huxleyi (strain CCMP1516)</name>
    <dbReference type="NCBI Taxonomy" id="280463"/>
    <lineage>
        <taxon>Eukaryota</taxon>
        <taxon>Haptista</taxon>
        <taxon>Haptophyta</taxon>
        <taxon>Prymnesiophyceae</taxon>
        <taxon>Isochrysidales</taxon>
        <taxon>Noelaerhabdaceae</taxon>
        <taxon>Emiliania</taxon>
    </lineage>
</organism>
<dbReference type="EnsemblProtists" id="EOD12298">
    <property type="protein sequence ID" value="EOD12298"/>
    <property type="gene ID" value="EMIHUDRAFT_257178"/>
</dbReference>
<dbReference type="PROSITE" id="PS50053">
    <property type="entry name" value="UBIQUITIN_2"/>
    <property type="match status" value="1"/>
</dbReference>
<accession>A0A0D3IM13</accession>
<dbReference type="InterPro" id="IPR000626">
    <property type="entry name" value="Ubiquitin-like_dom"/>
</dbReference>
<evidence type="ECO:0000313" key="3">
    <source>
        <dbReference type="Proteomes" id="UP000013827"/>
    </source>
</evidence>
<reference evidence="2" key="2">
    <citation type="submission" date="2024-10" db="UniProtKB">
        <authorList>
            <consortium name="EnsemblProtists"/>
        </authorList>
    </citation>
    <scope>IDENTIFICATION</scope>
</reference>
<keyword evidence="3" id="KW-1185">Reference proteome</keyword>
<dbReference type="FunFam" id="3.10.20.90:FF:000205">
    <property type="entry name" value="2'-5'-oligoadenylate synthase-like protein 2"/>
    <property type="match status" value="1"/>
</dbReference>
<feature type="domain" description="Ubiquitin-like" evidence="1">
    <location>
        <begin position="1"/>
        <end position="70"/>
    </location>
</feature>
<dbReference type="GO" id="GO:0051787">
    <property type="term" value="F:misfolded protein binding"/>
    <property type="evidence" value="ECO:0007669"/>
    <property type="project" value="TreeGrafter"/>
</dbReference>
<dbReference type="SUPFAM" id="SSF54236">
    <property type="entry name" value="Ubiquitin-like"/>
    <property type="match status" value="1"/>
</dbReference>
<evidence type="ECO:0000259" key="1">
    <source>
        <dbReference type="PROSITE" id="PS50053"/>
    </source>
</evidence>
<dbReference type="STRING" id="2903.R1BQC1"/>
<dbReference type="GeneID" id="17258449"/>
<dbReference type="PROSITE" id="PS00299">
    <property type="entry name" value="UBIQUITIN_1"/>
    <property type="match status" value="1"/>
</dbReference>
<dbReference type="AlphaFoldDB" id="A0A0D3IM13"/>
<dbReference type="RefSeq" id="XP_005764727.1">
    <property type="nucleotide sequence ID" value="XM_005764670.1"/>
</dbReference>
<dbReference type="GO" id="GO:0031593">
    <property type="term" value="F:polyubiquitin modification-dependent protein binding"/>
    <property type="evidence" value="ECO:0007669"/>
    <property type="project" value="TreeGrafter"/>
</dbReference>
<dbReference type="GO" id="GO:0071818">
    <property type="term" value="C:BAT3 complex"/>
    <property type="evidence" value="ECO:0007669"/>
    <property type="project" value="TreeGrafter"/>
</dbReference>
<dbReference type="PRINTS" id="PR00348">
    <property type="entry name" value="UBIQUITIN"/>
</dbReference>
<dbReference type="OMA" id="SYHVEEG"/>
<proteinExistence type="predicted"/>
<dbReference type="GO" id="GO:0036503">
    <property type="term" value="P:ERAD pathway"/>
    <property type="evidence" value="ECO:0007669"/>
    <property type="project" value="TreeGrafter"/>
</dbReference>
<dbReference type="Proteomes" id="UP000013827">
    <property type="component" value="Unassembled WGS sequence"/>
</dbReference>
<dbReference type="KEGG" id="ehx:EMIHUDRAFT_257178"/>
<dbReference type="InterPro" id="IPR029071">
    <property type="entry name" value="Ubiquitin-like_domsf"/>
</dbReference>
<dbReference type="InterPro" id="IPR019956">
    <property type="entry name" value="Ubiquitin_dom"/>
</dbReference>
<protein>
    <recommendedName>
        <fullName evidence="1">Ubiquitin-like domain-containing protein</fullName>
    </recommendedName>
</protein>
<dbReference type="Pfam" id="PF00240">
    <property type="entry name" value="ubiquitin"/>
    <property type="match status" value="1"/>
</dbReference>
<dbReference type="InterPro" id="IPR019954">
    <property type="entry name" value="Ubiquitin_CS"/>
</dbReference>
<dbReference type="PANTHER" id="PTHR15204">
    <property type="entry name" value="LARGE PROLINE-RICH PROTEIN BAG6"/>
    <property type="match status" value="1"/>
</dbReference>
<sequence length="72" mass="7804">MLVKIKVSSNGQTLSIDAAPADTVVALKEKIAEASSVPAAQQRLIYSGKVLQDSQSLESYHVEEGHMIHMRP</sequence>